<evidence type="ECO:0000313" key="2">
    <source>
        <dbReference type="Proteomes" id="UP000042958"/>
    </source>
</evidence>
<reference evidence="2" key="1">
    <citation type="journal article" date="2015" name="Genome Announc.">
        <title>Draft genome sequence of the fungus Penicillium brasilianum MG11.</title>
        <authorList>
            <person name="Horn F."/>
            <person name="Linde J."/>
            <person name="Mattern D.J."/>
            <person name="Walther G."/>
            <person name="Guthke R."/>
            <person name="Brakhage A.A."/>
            <person name="Valiante V."/>
        </authorList>
    </citation>
    <scope>NUCLEOTIDE SEQUENCE [LARGE SCALE GENOMIC DNA]</scope>
    <source>
        <strain evidence="2">MG11</strain>
    </source>
</reference>
<organism evidence="1 2">
    <name type="scientific">Penicillium brasilianum</name>
    <dbReference type="NCBI Taxonomy" id="104259"/>
    <lineage>
        <taxon>Eukaryota</taxon>
        <taxon>Fungi</taxon>
        <taxon>Dikarya</taxon>
        <taxon>Ascomycota</taxon>
        <taxon>Pezizomycotina</taxon>
        <taxon>Eurotiomycetes</taxon>
        <taxon>Eurotiomycetidae</taxon>
        <taxon>Eurotiales</taxon>
        <taxon>Aspergillaceae</taxon>
        <taxon>Penicillium</taxon>
    </lineage>
</organism>
<sequence>MTVSGIALWKYPSIGTTYLRQRAWRKRGLLDDQSVDRKAQLLSLPSRATYKELTAIHPKAPVAYVCHILTIHEIKRTPAGPCHHFVCSCSPSLRILLRLLTSSASADSTQPQVKYLVGIDLFASRIAVSFLTTVPISLKEADRDSRPLSISEAVIIPRRLDFEAAPIPFKILSRSLLLAAKRKLCH</sequence>
<protein>
    <submittedName>
        <fullName evidence="1">Uncharacterized protein</fullName>
    </submittedName>
</protein>
<gene>
    <name evidence="1" type="ORF">PMG11_05245</name>
</gene>
<dbReference type="AlphaFoldDB" id="A0A0F7VEX2"/>
<dbReference type="Proteomes" id="UP000042958">
    <property type="component" value="Unassembled WGS sequence"/>
</dbReference>
<accession>A0A0F7VEX2</accession>
<evidence type="ECO:0000313" key="1">
    <source>
        <dbReference type="EMBL" id="CEO60628.1"/>
    </source>
</evidence>
<proteinExistence type="predicted"/>
<keyword evidence="2" id="KW-1185">Reference proteome</keyword>
<name>A0A0F7VEX2_PENBI</name>
<dbReference type="EMBL" id="CDHK01000004">
    <property type="protein sequence ID" value="CEO60628.1"/>
    <property type="molecule type" value="Genomic_DNA"/>
</dbReference>